<gene>
    <name evidence="3" type="primary">harbi1_119</name>
    <name evidence="3" type="ORF">N1851_002818</name>
</gene>
<dbReference type="SUPFAM" id="SSF47823">
    <property type="entry name" value="lambda integrase-like, N-terminal domain"/>
    <property type="match status" value="1"/>
</dbReference>
<evidence type="ECO:0000313" key="4">
    <source>
        <dbReference type="Proteomes" id="UP001174136"/>
    </source>
</evidence>
<proteinExistence type="predicted"/>
<evidence type="ECO:0000313" key="3">
    <source>
        <dbReference type="EMBL" id="KAK0154869.1"/>
    </source>
</evidence>
<dbReference type="AlphaFoldDB" id="A0AA47NAW5"/>
<accession>A0AA47NAW5</accession>
<dbReference type="Proteomes" id="UP001174136">
    <property type="component" value="Unassembled WGS sequence"/>
</dbReference>
<dbReference type="PANTHER" id="PTHR35617">
    <property type="entry name" value="PHAGE_INTEGRASE DOMAIN-CONTAINING PROTEIN"/>
    <property type="match status" value="1"/>
</dbReference>
<organism evidence="3 4">
    <name type="scientific">Merluccius polli</name>
    <name type="common">Benguela hake</name>
    <name type="synonym">Merluccius cadenati</name>
    <dbReference type="NCBI Taxonomy" id="89951"/>
    <lineage>
        <taxon>Eukaryota</taxon>
        <taxon>Metazoa</taxon>
        <taxon>Chordata</taxon>
        <taxon>Craniata</taxon>
        <taxon>Vertebrata</taxon>
        <taxon>Euteleostomi</taxon>
        <taxon>Actinopterygii</taxon>
        <taxon>Neopterygii</taxon>
        <taxon>Teleostei</taxon>
        <taxon>Neoteleostei</taxon>
        <taxon>Acanthomorphata</taxon>
        <taxon>Zeiogadaria</taxon>
        <taxon>Gadariae</taxon>
        <taxon>Gadiformes</taxon>
        <taxon>Gadoidei</taxon>
        <taxon>Merlucciidae</taxon>
        <taxon>Merluccius</taxon>
    </lineage>
</organism>
<dbReference type="Gene3D" id="1.10.150.130">
    <property type="match status" value="1"/>
</dbReference>
<protein>
    <submittedName>
        <fullName evidence="3">Nuclease HARBI1</fullName>
    </submittedName>
</protein>
<evidence type="ECO:0000256" key="2">
    <source>
        <dbReference type="SAM" id="MobiDB-lite"/>
    </source>
</evidence>
<sequence>MASPSVSQDPRDASGRKSKEAPSRSCPAACGSYISGRDGHPLCIVCMGVSHAKLAVANPDSCATCSGMSPKTRERRLRVAVAPNADPPFSAPFSGDAEPAKPPSRDWGDIMDASDFPPLLTQLDEDVHLGGMVGEDDDVGSDILAEDPEEDDDDAILPCPSATSSQSGIAPTLSPDVKLHDVCRRAATRLGLEWPAPQAGQGPERDLYDGKVLPTSMTVAKQLMPVVPACLREVKRYWDKPLRHRVPVKGFSGLDIQGMEELGLSNPPPVESSVASHLHPDRRAAVPASGLSLPGKMDRLTSSMYQKIYRSSAQAVRALNVVTLLSAYHAELLVDMGQQLDSGSPNPVVWEEICVTADLILRSSRGAVQGCGRSMGLAVAGERSLWLNLSGLADREKQDIMDAQFDPSKGLFGPAIDTMKQACDVRKKEDWCGLRNVIPFQCSVSEVLCFLQDMIDKGRAFSTIKVYLAAISACHVGFGRDTAGRHPLVRRFMKGARRRLFVSKPLFPSWDLSLVLDALCQQPFEPLSEIDMKLLSLKTALLLALSTAKRVGVPYPQPFVYAESDEPVLSLCSYRAQGFSSTTLLLIGGAEAELPLPARLPNIIGAVDCTHVCLKAPSRDLFPFLSRELYHSIHVQIISETNCHLLNVMARWPGGST</sequence>
<comment type="caution">
    <text evidence="3">The sequence shown here is derived from an EMBL/GenBank/DDBJ whole genome shotgun (WGS) entry which is preliminary data.</text>
</comment>
<feature type="region of interest" description="Disordered" evidence="2">
    <location>
        <begin position="1"/>
        <end position="26"/>
    </location>
</feature>
<keyword evidence="1" id="KW-0238">DNA-binding</keyword>
<dbReference type="Gene3D" id="1.10.287.3160">
    <property type="match status" value="1"/>
</dbReference>
<dbReference type="EMBL" id="JAOPHQ010000327">
    <property type="protein sequence ID" value="KAK0154869.1"/>
    <property type="molecule type" value="Genomic_DNA"/>
</dbReference>
<dbReference type="InterPro" id="IPR010998">
    <property type="entry name" value="Integrase_recombinase_N"/>
</dbReference>
<feature type="region of interest" description="Disordered" evidence="2">
    <location>
        <begin position="84"/>
        <end position="105"/>
    </location>
</feature>
<reference evidence="3" key="1">
    <citation type="journal article" date="2023" name="Front. Mar. Sci.">
        <title>A new Merluccius polli reference genome to investigate the effects of global change in West African waters.</title>
        <authorList>
            <person name="Mateo J.L."/>
            <person name="Blanco-Fernandez C."/>
            <person name="Garcia-Vazquez E."/>
            <person name="Machado-Schiaffino G."/>
        </authorList>
    </citation>
    <scope>NUCLEOTIDE SEQUENCE</scope>
    <source>
        <strain evidence="3">C29</strain>
        <tissue evidence="3">Fin</tissue>
    </source>
</reference>
<feature type="compositionally biased region" description="Basic and acidic residues" evidence="2">
    <location>
        <begin position="9"/>
        <end position="22"/>
    </location>
</feature>
<dbReference type="PANTHER" id="PTHR35617:SF3">
    <property type="entry name" value="CORE-BINDING (CB) DOMAIN-CONTAINING PROTEIN"/>
    <property type="match status" value="1"/>
</dbReference>
<evidence type="ECO:0000256" key="1">
    <source>
        <dbReference type="ARBA" id="ARBA00023125"/>
    </source>
</evidence>
<dbReference type="GO" id="GO:0003677">
    <property type="term" value="F:DNA binding"/>
    <property type="evidence" value="ECO:0007669"/>
    <property type="project" value="UniProtKB-KW"/>
</dbReference>
<keyword evidence="4" id="KW-1185">Reference proteome</keyword>
<feature type="region of interest" description="Disordered" evidence="2">
    <location>
        <begin position="131"/>
        <end position="154"/>
    </location>
</feature>
<feature type="compositionally biased region" description="Acidic residues" evidence="2">
    <location>
        <begin position="134"/>
        <end position="154"/>
    </location>
</feature>
<name>A0AA47NAW5_MERPO</name>